<gene>
    <name evidence="2" type="ORF">GCM10025868_18140</name>
</gene>
<keyword evidence="3" id="KW-1185">Reference proteome</keyword>
<dbReference type="PANTHER" id="PTHR39186:SF1">
    <property type="entry name" value="DUF2071 DOMAIN-CONTAINING PROTEIN"/>
    <property type="match status" value="1"/>
</dbReference>
<accession>A0ABQ6JFI1</accession>
<dbReference type="InterPro" id="IPR023375">
    <property type="entry name" value="ADC_dom_sf"/>
</dbReference>
<sequence length="328" mass="35058">MTGLDDAVEAVSGLTTRPVRTAWLHQHWLDLSFVHWAVDPAVVAPLLPQGIRPDVHEGAAYVGLIGFRMVGLGFGPDVGVGGVPYLGTFLETNVRLYGVDHLGRRAVVFRSLEAQRLLPVLFARVALRLPYTWARMQARRRPRRARLPHRPALAGPARRVVPHEGARRHPHRAAHPARGLPHRALGPAHPGLGPHPAPAERARPLAAAQGRACSTSTTTWWPPPACPRRSASPPACSTAPASASASAARPSSPEPHTSAAVREPREVGCRTVRWACTLLERRTGLGEHGSAPRPEALGRRPDGRGGPPGVRQASASSPSSSTIGVRVL</sequence>
<evidence type="ECO:0008006" key="4">
    <source>
        <dbReference type="Google" id="ProtNLM"/>
    </source>
</evidence>
<feature type="compositionally biased region" description="Low complexity" evidence="1">
    <location>
        <begin position="204"/>
        <end position="220"/>
    </location>
</feature>
<dbReference type="Pfam" id="PF09844">
    <property type="entry name" value="DUF2071"/>
    <property type="match status" value="1"/>
</dbReference>
<dbReference type="Proteomes" id="UP001157017">
    <property type="component" value="Unassembled WGS sequence"/>
</dbReference>
<dbReference type="SUPFAM" id="SSF160104">
    <property type="entry name" value="Acetoacetate decarboxylase-like"/>
    <property type="match status" value="1"/>
</dbReference>
<protein>
    <recommendedName>
        <fullName evidence="4">DUF2071 domain-containing protein</fullName>
    </recommendedName>
</protein>
<feature type="compositionally biased region" description="Low complexity" evidence="1">
    <location>
        <begin position="176"/>
        <end position="194"/>
    </location>
</feature>
<feature type="region of interest" description="Disordered" evidence="1">
    <location>
        <begin position="141"/>
        <end position="266"/>
    </location>
</feature>
<feature type="compositionally biased region" description="Low complexity" evidence="1">
    <location>
        <begin position="150"/>
        <end position="159"/>
    </location>
</feature>
<organism evidence="2 3">
    <name type="scientific">Angustibacter aerolatus</name>
    <dbReference type="NCBI Taxonomy" id="1162965"/>
    <lineage>
        <taxon>Bacteria</taxon>
        <taxon>Bacillati</taxon>
        <taxon>Actinomycetota</taxon>
        <taxon>Actinomycetes</taxon>
        <taxon>Kineosporiales</taxon>
        <taxon>Kineosporiaceae</taxon>
    </lineage>
</organism>
<name>A0ABQ6JFI1_9ACTN</name>
<reference evidence="3" key="1">
    <citation type="journal article" date="2019" name="Int. J. Syst. Evol. Microbiol.">
        <title>The Global Catalogue of Microorganisms (GCM) 10K type strain sequencing project: providing services to taxonomists for standard genome sequencing and annotation.</title>
        <authorList>
            <consortium name="The Broad Institute Genomics Platform"/>
            <consortium name="The Broad Institute Genome Sequencing Center for Infectious Disease"/>
            <person name="Wu L."/>
            <person name="Ma J."/>
        </authorList>
    </citation>
    <scope>NUCLEOTIDE SEQUENCE [LARGE SCALE GENOMIC DNA]</scope>
    <source>
        <strain evidence="3">NBRC 108730</strain>
    </source>
</reference>
<feature type="region of interest" description="Disordered" evidence="1">
    <location>
        <begin position="285"/>
        <end position="328"/>
    </location>
</feature>
<evidence type="ECO:0000313" key="3">
    <source>
        <dbReference type="Proteomes" id="UP001157017"/>
    </source>
</evidence>
<comment type="caution">
    <text evidence="2">The sequence shown here is derived from an EMBL/GenBank/DDBJ whole genome shotgun (WGS) entry which is preliminary data.</text>
</comment>
<proteinExistence type="predicted"/>
<feature type="compositionally biased region" description="Low complexity" evidence="1">
    <location>
        <begin position="227"/>
        <end position="251"/>
    </location>
</feature>
<dbReference type="InterPro" id="IPR018644">
    <property type="entry name" value="DUF2071"/>
</dbReference>
<dbReference type="PANTHER" id="PTHR39186">
    <property type="entry name" value="DUF2071 FAMILY PROTEIN"/>
    <property type="match status" value="1"/>
</dbReference>
<evidence type="ECO:0000313" key="2">
    <source>
        <dbReference type="EMBL" id="GMA86564.1"/>
    </source>
</evidence>
<evidence type="ECO:0000256" key="1">
    <source>
        <dbReference type="SAM" id="MobiDB-lite"/>
    </source>
</evidence>
<dbReference type="EMBL" id="BSUZ01000001">
    <property type="protein sequence ID" value="GMA86564.1"/>
    <property type="molecule type" value="Genomic_DNA"/>
</dbReference>